<dbReference type="PANTHER" id="PTHR47685:SF1">
    <property type="entry name" value="MAGNESIUM TRANSPORT PROTEIN CORA"/>
    <property type="match status" value="1"/>
</dbReference>
<dbReference type="InterPro" id="IPR045863">
    <property type="entry name" value="CorA_TM1_TM2"/>
</dbReference>
<dbReference type="EMBL" id="FPBJ01000009">
    <property type="protein sequence ID" value="SFU50470.1"/>
    <property type="molecule type" value="Genomic_DNA"/>
</dbReference>
<dbReference type="InterPro" id="IPR002523">
    <property type="entry name" value="MgTranspt_CorA/ZnTranspt_ZntB"/>
</dbReference>
<protein>
    <recommendedName>
        <fullName evidence="3 13">Magnesium transport protein CorA</fullName>
    </recommendedName>
</protein>
<dbReference type="STRING" id="351659.SAMN05421784_10950"/>
<evidence type="ECO:0000256" key="11">
    <source>
        <dbReference type="ARBA" id="ARBA00023136"/>
    </source>
</evidence>
<evidence type="ECO:0000256" key="2">
    <source>
        <dbReference type="ARBA" id="ARBA00009765"/>
    </source>
</evidence>
<accession>A0A1I7GPU6</accession>
<dbReference type="InterPro" id="IPR000595">
    <property type="entry name" value="cNMP-bd_dom"/>
</dbReference>
<dbReference type="Pfam" id="PF01544">
    <property type="entry name" value="CorA"/>
    <property type="match status" value="1"/>
</dbReference>
<evidence type="ECO:0000256" key="4">
    <source>
        <dbReference type="ARBA" id="ARBA00022448"/>
    </source>
</evidence>
<dbReference type="PROSITE" id="PS50042">
    <property type="entry name" value="CNMP_BINDING_3"/>
    <property type="match status" value="1"/>
</dbReference>
<comment type="similarity">
    <text evidence="2 13">Belongs to the CorA metal ion transporter (MIT) (TC 1.A.35) family.</text>
</comment>
<evidence type="ECO:0000256" key="13">
    <source>
        <dbReference type="RuleBase" id="RU362010"/>
    </source>
</evidence>
<keyword evidence="6" id="KW-0997">Cell inner membrane</keyword>
<dbReference type="FunFam" id="1.20.58.340:FF:000001">
    <property type="entry name" value="Magnesium transport protein CorA"/>
    <property type="match status" value="1"/>
</dbReference>
<dbReference type="GO" id="GO:0015095">
    <property type="term" value="F:magnesium ion transmembrane transporter activity"/>
    <property type="evidence" value="ECO:0007669"/>
    <property type="project" value="UniProtKB-UniRule"/>
</dbReference>
<dbReference type="AlphaFoldDB" id="A0A1I7GPU6"/>
<reference evidence="16" key="1">
    <citation type="submission" date="2016-10" db="EMBL/GenBank/DDBJ databases">
        <authorList>
            <person name="Varghese N."/>
            <person name="Submissions S."/>
        </authorList>
    </citation>
    <scope>NUCLEOTIDE SEQUENCE [LARGE SCALE GENOMIC DNA]</scope>
    <source>
        <strain evidence="16">DSM 18168</strain>
    </source>
</reference>
<comment type="catalytic activity">
    <reaction evidence="12">
        <text>Mg(2+)(in) = Mg(2+)(out)</text>
        <dbReference type="Rhea" id="RHEA:29827"/>
        <dbReference type="ChEBI" id="CHEBI:18420"/>
    </reaction>
</comment>
<evidence type="ECO:0000256" key="9">
    <source>
        <dbReference type="ARBA" id="ARBA00022989"/>
    </source>
</evidence>
<dbReference type="GO" id="GO:0015099">
    <property type="term" value="F:nickel cation transmembrane transporter activity"/>
    <property type="evidence" value="ECO:0007669"/>
    <property type="project" value="TreeGrafter"/>
</dbReference>
<evidence type="ECO:0000256" key="10">
    <source>
        <dbReference type="ARBA" id="ARBA00023065"/>
    </source>
</evidence>
<dbReference type="CDD" id="cd12835">
    <property type="entry name" value="EcCorA-like_1"/>
    <property type="match status" value="1"/>
</dbReference>
<keyword evidence="9 13" id="KW-1133">Transmembrane helix</keyword>
<comment type="function">
    <text evidence="13">Mediates influx of magnesium ions.</text>
</comment>
<evidence type="ECO:0000259" key="14">
    <source>
        <dbReference type="PROSITE" id="PS50042"/>
    </source>
</evidence>
<feature type="transmembrane region" description="Helical" evidence="13">
    <location>
        <begin position="290"/>
        <end position="310"/>
    </location>
</feature>
<keyword evidence="4 13" id="KW-0813">Transport</keyword>
<comment type="subcellular location">
    <subcellularLocation>
        <location evidence="1">Cell inner membrane</location>
        <topology evidence="1">Multi-pass membrane protein</topology>
    </subcellularLocation>
    <subcellularLocation>
        <location evidence="13">Membrane</location>
        <topology evidence="13">Multi-pass membrane protein</topology>
    </subcellularLocation>
</comment>
<keyword evidence="7 13" id="KW-0812">Transmembrane</keyword>
<dbReference type="NCBIfam" id="TIGR00383">
    <property type="entry name" value="corA"/>
    <property type="match status" value="1"/>
</dbReference>
<keyword evidence="16" id="KW-1185">Reference proteome</keyword>
<keyword evidence="5 13" id="KW-1003">Cell membrane</keyword>
<gene>
    <name evidence="13" type="primary">corA</name>
    <name evidence="15" type="ORF">SAMN05421784_10950</name>
</gene>
<dbReference type="SUPFAM" id="SSF144083">
    <property type="entry name" value="Magnesium transport protein CorA, transmembrane region"/>
    <property type="match status" value="1"/>
</dbReference>
<dbReference type="RefSeq" id="WP_092549648.1">
    <property type="nucleotide sequence ID" value="NZ_CAWRBG010000038.1"/>
</dbReference>
<evidence type="ECO:0000256" key="5">
    <source>
        <dbReference type="ARBA" id="ARBA00022475"/>
    </source>
</evidence>
<dbReference type="Gene3D" id="1.20.58.340">
    <property type="entry name" value="Magnesium transport protein CorA, transmembrane region"/>
    <property type="match status" value="1"/>
</dbReference>
<name>A0A1I7GPU6_9GAMM</name>
<evidence type="ECO:0000256" key="7">
    <source>
        <dbReference type="ARBA" id="ARBA00022692"/>
    </source>
</evidence>
<keyword evidence="11 13" id="KW-0472">Membrane</keyword>
<dbReference type="GO" id="GO:0005886">
    <property type="term" value="C:plasma membrane"/>
    <property type="evidence" value="ECO:0007669"/>
    <property type="project" value="UniProtKB-SubCell"/>
</dbReference>
<keyword evidence="8 13" id="KW-0460">Magnesium</keyword>
<dbReference type="Proteomes" id="UP000242496">
    <property type="component" value="Unassembled WGS sequence"/>
</dbReference>
<proteinExistence type="inferred from homology"/>
<dbReference type="GO" id="GO:0015087">
    <property type="term" value="F:cobalt ion transmembrane transporter activity"/>
    <property type="evidence" value="ECO:0007669"/>
    <property type="project" value="UniProtKB-UniRule"/>
</dbReference>
<feature type="domain" description="Cyclic nucleotide-binding" evidence="14">
    <location>
        <begin position="132"/>
        <end position="171"/>
    </location>
</feature>
<organism evidence="15 16">
    <name type="scientific">Xenorhabdus koppenhoeferi</name>
    <dbReference type="NCBI Taxonomy" id="351659"/>
    <lineage>
        <taxon>Bacteria</taxon>
        <taxon>Pseudomonadati</taxon>
        <taxon>Pseudomonadota</taxon>
        <taxon>Gammaproteobacteria</taxon>
        <taxon>Enterobacterales</taxon>
        <taxon>Morganellaceae</taxon>
        <taxon>Xenorhabdus</taxon>
    </lineage>
</organism>
<keyword evidence="10 13" id="KW-0406">Ion transport</keyword>
<sequence>MLNAFKLENNCLLRLEFEEGDKLSDSMWVDLVGLGDDDRLRVQNELGQVLATRTELDDIEASARFFEDENGMHVHSFFYFEDAEDHAGNSTVAFTIRDGRLYTLRERELPAFRLYRMRARNQIMVDGNAYELLMDLFETKIEQLADVIENIYSVLESLSRVIMEGKQGDEFDSALSNLAEQEDIGWKVRLCLMDSQRALNFLVRRARLPANQLEQAREILRDIESLLPHNESLFQKVNFLMQAAMGFINIEQSRIIKIFSVVSVVFLPPTLVASSYGMNFEFMPELNWTFGYPAAIGLMIAAGLAPYLYFKRKNWL</sequence>
<dbReference type="OrthoDB" id="9803416at2"/>
<dbReference type="InterPro" id="IPR050829">
    <property type="entry name" value="CorA_MIT"/>
</dbReference>
<evidence type="ECO:0000256" key="6">
    <source>
        <dbReference type="ARBA" id="ARBA00022519"/>
    </source>
</evidence>
<dbReference type="SUPFAM" id="SSF143865">
    <property type="entry name" value="CorA soluble domain-like"/>
    <property type="match status" value="1"/>
</dbReference>
<dbReference type="InterPro" id="IPR004488">
    <property type="entry name" value="Mg/Co-transport_prot_CorA"/>
</dbReference>
<evidence type="ECO:0000313" key="15">
    <source>
        <dbReference type="EMBL" id="SFU50470.1"/>
    </source>
</evidence>
<evidence type="ECO:0000256" key="1">
    <source>
        <dbReference type="ARBA" id="ARBA00004429"/>
    </source>
</evidence>
<feature type="transmembrane region" description="Helical" evidence="13">
    <location>
        <begin position="255"/>
        <end position="278"/>
    </location>
</feature>
<evidence type="ECO:0000256" key="12">
    <source>
        <dbReference type="ARBA" id="ARBA00034269"/>
    </source>
</evidence>
<evidence type="ECO:0000313" key="16">
    <source>
        <dbReference type="Proteomes" id="UP000242496"/>
    </source>
</evidence>
<dbReference type="PANTHER" id="PTHR47685">
    <property type="entry name" value="MAGNESIUM TRANSPORT PROTEIN CORA"/>
    <property type="match status" value="1"/>
</dbReference>
<evidence type="ECO:0000256" key="3">
    <source>
        <dbReference type="ARBA" id="ARBA00019439"/>
    </source>
</evidence>
<dbReference type="InterPro" id="IPR045861">
    <property type="entry name" value="CorA_cytoplasmic_dom"/>
</dbReference>
<evidence type="ECO:0000256" key="8">
    <source>
        <dbReference type="ARBA" id="ARBA00022842"/>
    </source>
</evidence>